<evidence type="ECO:0000256" key="3">
    <source>
        <dbReference type="SAM" id="SignalP"/>
    </source>
</evidence>
<protein>
    <recommendedName>
        <fullName evidence="6">Elicitin-like protein</fullName>
    </recommendedName>
</protein>
<name>A0AAD5Q809_PYTIN</name>
<evidence type="ECO:0000256" key="2">
    <source>
        <dbReference type="SAM" id="Phobius"/>
    </source>
</evidence>
<evidence type="ECO:0000256" key="1">
    <source>
        <dbReference type="SAM" id="MobiDB-lite"/>
    </source>
</evidence>
<proteinExistence type="predicted"/>
<evidence type="ECO:0000313" key="5">
    <source>
        <dbReference type="Proteomes" id="UP001209570"/>
    </source>
</evidence>
<organism evidence="4 5">
    <name type="scientific">Pythium insidiosum</name>
    <name type="common">Pythiosis disease agent</name>
    <dbReference type="NCBI Taxonomy" id="114742"/>
    <lineage>
        <taxon>Eukaryota</taxon>
        <taxon>Sar</taxon>
        <taxon>Stramenopiles</taxon>
        <taxon>Oomycota</taxon>
        <taxon>Peronosporomycetes</taxon>
        <taxon>Pythiales</taxon>
        <taxon>Pythiaceae</taxon>
        <taxon>Pythium</taxon>
    </lineage>
</organism>
<keyword evidence="2" id="KW-0812">Transmembrane</keyword>
<feature type="chain" id="PRO_5042076808" description="Elicitin-like protein" evidence="3">
    <location>
        <begin position="26"/>
        <end position="444"/>
    </location>
</feature>
<dbReference type="GO" id="GO:0005576">
    <property type="term" value="C:extracellular region"/>
    <property type="evidence" value="ECO:0007669"/>
    <property type="project" value="InterPro"/>
</dbReference>
<keyword evidence="5" id="KW-1185">Reference proteome</keyword>
<feature type="signal peptide" evidence="3">
    <location>
        <begin position="1"/>
        <end position="25"/>
    </location>
</feature>
<feature type="transmembrane region" description="Helical" evidence="2">
    <location>
        <begin position="420"/>
        <end position="441"/>
    </location>
</feature>
<keyword evidence="2" id="KW-1133">Transmembrane helix</keyword>
<dbReference type="InterPro" id="IPR036470">
    <property type="entry name" value="Elicitin_sf"/>
</dbReference>
<keyword evidence="3" id="KW-0732">Signal</keyword>
<accession>A0AAD5Q809</accession>
<sequence length="444" mass="47166">MKLVASRSSALLSVLLFSTARTGAADGDCAALTAVFSSDDYKNCVNELGAEFHTPLTFSAEPNALVPPSVCSSATCARYLTQVKSIDADNCPFSHRGIDVIVKKSDFEISRIEAACEKTFDAKVPAPTPAASKPEETTTDAPAPKGDCAALTAVFSSDDYKNCKSDFEISRIEAACEKTFDAKVPAPTPAASRPTEDDPCKELTSVFGTLTDVLLTDDYKQCVTNLGDKFATPLTFSTAPNDKVPQEVRSIPADNCAFSHRGIDIVIKKADFELGRIDAKCQKLADQAATCKPVIDIISSDDYKNCVNKLQGSFQTPLSFAIPRANYVNKDVPTTMCTFDACTRYMSKVKAIPVIDCLFTHRGISLTIKKADFEIERIDKACSKAAADAKTDSTSTANAPGPANTPAPAADAKTASGKSFAIRHVGAVLSTVVATTVMLVVGMA</sequence>
<dbReference type="SUPFAM" id="SSF48647">
    <property type="entry name" value="Fungal elicitin"/>
    <property type="match status" value="2"/>
</dbReference>
<reference evidence="4" key="1">
    <citation type="submission" date="2021-12" db="EMBL/GenBank/DDBJ databases">
        <title>Prjna785345.</title>
        <authorList>
            <person name="Rujirawat T."/>
            <person name="Krajaejun T."/>
        </authorList>
    </citation>
    <scope>NUCLEOTIDE SEQUENCE</scope>
    <source>
        <strain evidence="4">Pi057C3</strain>
    </source>
</reference>
<comment type="caution">
    <text evidence="4">The sequence shown here is derived from an EMBL/GenBank/DDBJ whole genome shotgun (WGS) entry which is preliminary data.</text>
</comment>
<dbReference type="Gene3D" id="1.10.239.10">
    <property type="entry name" value="Elicitin domain"/>
    <property type="match status" value="2"/>
</dbReference>
<evidence type="ECO:0000313" key="4">
    <source>
        <dbReference type="EMBL" id="KAJ0396242.1"/>
    </source>
</evidence>
<feature type="region of interest" description="Disordered" evidence="1">
    <location>
        <begin position="392"/>
        <end position="411"/>
    </location>
</feature>
<keyword evidence="2" id="KW-0472">Membrane</keyword>
<dbReference type="Proteomes" id="UP001209570">
    <property type="component" value="Unassembled WGS sequence"/>
</dbReference>
<evidence type="ECO:0008006" key="6">
    <source>
        <dbReference type="Google" id="ProtNLM"/>
    </source>
</evidence>
<gene>
    <name evidence="4" type="ORF">P43SY_003265</name>
</gene>
<dbReference type="AlphaFoldDB" id="A0AAD5Q809"/>
<dbReference type="EMBL" id="JAKCXM010000304">
    <property type="protein sequence ID" value="KAJ0396242.1"/>
    <property type="molecule type" value="Genomic_DNA"/>
</dbReference>